<organism evidence="2 3">
    <name type="scientific">Massilia eburnea</name>
    <dbReference type="NCBI Taxonomy" id="1776165"/>
    <lineage>
        <taxon>Bacteria</taxon>
        <taxon>Pseudomonadati</taxon>
        <taxon>Pseudomonadota</taxon>
        <taxon>Betaproteobacteria</taxon>
        <taxon>Burkholderiales</taxon>
        <taxon>Oxalobacteraceae</taxon>
        <taxon>Telluria group</taxon>
        <taxon>Massilia</taxon>
    </lineage>
</organism>
<reference evidence="2 3" key="1">
    <citation type="submission" date="2019-11" db="EMBL/GenBank/DDBJ databases">
        <title>Type strains purchased from KCTC, JCM and DSMZ.</title>
        <authorList>
            <person name="Lu H."/>
        </authorList>
    </citation>
    <scope>NUCLEOTIDE SEQUENCE [LARGE SCALE GENOMIC DNA]</scope>
    <source>
        <strain evidence="2 3">JCM 31587</strain>
    </source>
</reference>
<evidence type="ECO:0000256" key="1">
    <source>
        <dbReference type="SAM" id="SignalP"/>
    </source>
</evidence>
<dbReference type="OrthoDB" id="9779968at2"/>
<dbReference type="RefSeq" id="WP_155453756.1">
    <property type="nucleotide sequence ID" value="NZ_WNKX01000006.1"/>
</dbReference>
<keyword evidence="1" id="KW-0732">Signal</keyword>
<proteinExistence type="predicted"/>
<name>A0A6L6QE77_9BURK</name>
<keyword evidence="3" id="KW-1185">Reference proteome</keyword>
<protein>
    <submittedName>
        <fullName evidence="2">DUF1501 domain-containing protein</fullName>
    </submittedName>
</protein>
<accession>A0A6L6QE77</accession>
<sequence length="415" mass="43680">MQRRQFLNAFAASAGLLLPLGPHAWAATMAPGSSAPTSRKLIVVMLRGAVDGMNVVAPVADAEYARLRPNIALAKPGADDGALDLDGYFGLHPALAPLMPLWQQKKLAFVHASGSPDASRSHFDAQDYMESATPGVKSTQDGWMNRLLGVLPGESTPTRALSIGPVMPRILSGALPATNLANGAAGTRATPLDRPQIAKAFDALYTGNERFGKVYVDGRQAHEEVMAAANSGMMSEMQAADNGAPLPNGFPDDAARLATLMRNKPNIQLAFIALGGWDTHANQGAGSGQLANRLQPLGTGLATLAQRLGPLFDDTVIVVMSEFGRTARENGNRGTDHGHGNAMWVLGGKVQGGRVAGEWKGLADGQLNEGRDLPVTTDFRRVLAHIAERHLRLPDSALVRAFPGLPGGAPLNLLA</sequence>
<comment type="caution">
    <text evidence="2">The sequence shown here is derived from an EMBL/GenBank/DDBJ whole genome shotgun (WGS) entry which is preliminary data.</text>
</comment>
<dbReference type="Proteomes" id="UP000472320">
    <property type="component" value="Unassembled WGS sequence"/>
</dbReference>
<dbReference type="InterPro" id="IPR010869">
    <property type="entry name" value="DUF1501"/>
</dbReference>
<feature type="chain" id="PRO_5027029592" evidence="1">
    <location>
        <begin position="27"/>
        <end position="415"/>
    </location>
</feature>
<dbReference type="AlphaFoldDB" id="A0A6L6QE77"/>
<dbReference type="PANTHER" id="PTHR43737">
    <property type="entry name" value="BLL7424 PROTEIN"/>
    <property type="match status" value="1"/>
</dbReference>
<dbReference type="EMBL" id="WNKX01000006">
    <property type="protein sequence ID" value="MTW10808.1"/>
    <property type="molecule type" value="Genomic_DNA"/>
</dbReference>
<dbReference type="PANTHER" id="PTHR43737:SF1">
    <property type="entry name" value="DUF1501 DOMAIN-CONTAINING PROTEIN"/>
    <property type="match status" value="1"/>
</dbReference>
<feature type="signal peptide" evidence="1">
    <location>
        <begin position="1"/>
        <end position="26"/>
    </location>
</feature>
<evidence type="ECO:0000313" key="2">
    <source>
        <dbReference type="EMBL" id="MTW10808.1"/>
    </source>
</evidence>
<gene>
    <name evidence="2" type="ORF">GM658_09345</name>
</gene>
<dbReference type="Pfam" id="PF07394">
    <property type="entry name" value="DUF1501"/>
    <property type="match status" value="1"/>
</dbReference>
<evidence type="ECO:0000313" key="3">
    <source>
        <dbReference type="Proteomes" id="UP000472320"/>
    </source>
</evidence>